<dbReference type="InterPro" id="IPR012934">
    <property type="entry name" value="Znf_AD"/>
</dbReference>
<dbReference type="PROSITE" id="PS00028">
    <property type="entry name" value="ZINC_FINGER_C2H2_1"/>
    <property type="match status" value="8"/>
</dbReference>
<feature type="domain" description="C2H2-type" evidence="12">
    <location>
        <begin position="1001"/>
        <end position="1028"/>
    </location>
</feature>
<feature type="region of interest" description="Disordered" evidence="11">
    <location>
        <begin position="723"/>
        <end position="773"/>
    </location>
</feature>
<dbReference type="GO" id="GO:0000978">
    <property type="term" value="F:RNA polymerase II cis-regulatory region sequence-specific DNA binding"/>
    <property type="evidence" value="ECO:0007669"/>
    <property type="project" value="TreeGrafter"/>
</dbReference>
<feature type="domain" description="C2H2-type" evidence="12">
    <location>
        <begin position="944"/>
        <end position="971"/>
    </location>
</feature>
<proteinExistence type="predicted"/>
<dbReference type="Pfam" id="PF07776">
    <property type="entry name" value="zf-AD"/>
    <property type="match status" value="1"/>
</dbReference>
<evidence type="ECO:0000259" key="12">
    <source>
        <dbReference type="PROSITE" id="PS50157"/>
    </source>
</evidence>
<organism evidence="13">
    <name type="scientific">Anopheles marajoara</name>
    <dbReference type="NCBI Taxonomy" id="58244"/>
    <lineage>
        <taxon>Eukaryota</taxon>
        <taxon>Metazoa</taxon>
        <taxon>Ecdysozoa</taxon>
        <taxon>Arthropoda</taxon>
        <taxon>Hexapoda</taxon>
        <taxon>Insecta</taxon>
        <taxon>Pterygota</taxon>
        <taxon>Neoptera</taxon>
        <taxon>Endopterygota</taxon>
        <taxon>Diptera</taxon>
        <taxon>Nematocera</taxon>
        <taxon>Culicoidea</taxon>
        <taxon>Culicidae</taxon>
        <taxon>Anophelinae</taxon>
        <taxon>Anopheles</taxon>
    </lineage>
</organism>
<feature type="compositionally biased region" description="Acidic residues" evidence="11">
    <location>
        <begin position="361"/>
        <end position="370"/>
    </location>
</feature>
<dbReference type="Pfam" id="PF00096">
    <property type="entry name" value="zf-C2H2"/>
    <property type="match status" value="5"/>
</dbReference>
<dbReference type="GO" id="GO:0001227">
    <property type="term" value="F:DNA-binding transcription repressor activity, RNA polymerase II-specific"/>
    <property type="evidence" value="ECO:0007669"/>
    <property type="project" value="TreeGrafter"/>
</dbReference>
<dbReference type="EMBL" id="GGFJ01001309">
    <property type="protein sequence ID" value="MBW50450.1"/>
    <property type="molecule type" value="Transcribed_RNA"/>
</dbReference>
<keyword evidence="6" id="KW-0805">Transcription regulation</keyword>
<reference evidence="13" key="1">
    <citation type="submission" date="2018-01" db="EMBL/GenBank/DDBJ databases">
        <title>An insight into the sialome of Amazonian anophelines.</title>
        <authorList>
            <person name="Ribeiro J.M."/>
            <person name="Scarpassa V."/>
            <person name="Calvo E."/>
        </authorList>
    </citation>
    <scope>NUCLEOTIDE SEQUENCE</scope>
    <source>
        <tissue evidence="13">Salivary glands</tissue>
    </source>
</reference>
<keyword evidence="5" id="KW-0862">Zinc</keyword>
<dbReference type="InterPro" id="IPR013087">
    <property type="entry name" value="Znf_C2H2_type"/>
</dbReference>
<dbReference type="GO" id="GO:0002682">
    <property type="term" value="P:regulation of immune system process"/>
    <property type="evidence" value="ECO:0007669"/>
    <property type="project" value="TreeGrafter"/>
</dbReference>
<feature type="region of interest" description="Disordered" evidence="11">
    <location>
        <begin position="356"/>
        <end position="392"/>
    </location>
</feature>
<keyword evidence="7" id="KW-0804">Transcription</keyword>
<feature type="domain" description="C2H2-type" evidence="12">
    <location>
        <begin position="972"/>
        <end position="1000"/>
    </location>
</feature>
<evidence type="ECO:0000256" key="4">
    <source>
        <dbReference type="ARBA" id="ARBA00022771"/>
    </source>
</evidence>
<dbReference type="FunFam" id="3.30.160.60:FF:000446">
    <property type="entry name" value="Zinc finger protein"/>
    <property type="match status" value="2"/>
</dbReference>
<dbReference type="AlphaFoldDB" id="A0A2M4BBQ2"/>
<dbReference type="GO" id="GO:0005654">
    <property type="term" value="C:nucleoplasm"/>
    <property type="evidence" value="ECO:0007669"/>
    <property type="project" value="TreeGrafter"/>
</dbReference>
<feature type="compositionally biased region" description="Basic and acidic residues" evidence="11">
    <location>
        <begin position="371"/>
        <end position="385"/>
    </location>
</feature>
<dbReference type="SUPFAM" id="SSF57667">
    <property type="entry name" value="beta-beta-alpha zinc fingers"/>
    <property type="match status" value="5"/>
</dbReference>
<keyword evidence="8" id="KW-0539">Nucleus</keyword>
<feature type="coiled-coil region" evidence="10">
    <location>
        <begin position="796"/>
        <end position="823"/>
    </location>
</feature>
<dbReference type="GO" id="GO:0008270">
    <property type="term" value="F:zinc ion binding"/>
    <property type="evidence" value="ECO:0007669"/>
    <property type="project" value="UniProtKB-KW"/>
</dbReference>
<evidence type="ECO:0000256" key="7">
    <source>
        <dbReference type="ARBA" id="ARBA00023163"/>
    </source>
</evidence>
<dbReference type="Gene3D" id="3.30.160.60">
    <property type="entry name" value="Classic Zinc Finger"/>
    <property type="match status" value="8"/>
</dbReference>
<feature type="domain" description="C2H2-type" evidence="12">
    <location>
        <begin position="887"/>
        <end position="914"/>
    </location>
</feature>
<keyword evidence="3" id="KW-0677">Repeat</keyword>
<feature type="domain" description="C2H2-type" evidence="12">
    <location>
        <begin position="521"/>
        <end position="546"/>
    </location>
</feature>
<evidence type="ECO:0000256" key="11">
    <source>
        <dbReference type="SAM" id="MobiDB-lite"/>
    </source>
</evidence>
<evidence type="ECO:0000313" key="13">
    <source>
        <dbReference type="EMBL" id="MBW50450.1"/>
    </source>
</evidence>
<dbReference type="FunFam" id="3.30.160.60:FF:002470">
    <property type="entry name" value="Zinc finger protein 59"/>
    <property type="match status" value="1"/>
</dbReference>
<dbReference type="GO" id="GO:0001817">
    <property type="term" value="P:regulation of cytokine production"/>
    <property type="evidence" value="ECO:0007669"/>
    <property type="project" value="TreeGrafter"/>
</dbReference>
<evidence type="ECO:0000256" key="8">
    <source>
        <dbReference type="ARBA" id="ARBA00023242"/>
    </source>
</evidence>
<feature type="domain" description="C2H2-type" evidence="12">
    <location>
        <begin position="915"/>
        <end position="943"/>
    </location>
</feature>
<keyword evidence="10" id="KW-0175">Coiled coil</keyword>
<accession>A0A2M4BBQ2</accession>
<sequence length="1039" mass="120681">MKRASKRLEKPLTDQPKKQRSAGTVCCCFCLKFYRATALNKLDTVVPDEPSLTIGSVVEKVASVKIKSSHESICDTCWYQIKNAYEIQRRIRGSNRLVVEQEEQESESTYESDTSNTEQVEEILVKVKSDNDGEFLDHGAVSIDHNYDGHKQDEEDDLIMGDVFVEEEQEESVSEEEVEVEVEVDDEEVEMEDEEVELEEEPEMTEVTEMTLHLEADIIVEDEQKQESNLLETTGNMMRQFKMPSKALVVRDEMFDNYRLLQVSGKRCCGCSFVAANRRELLRHSERFHARTITDVGDYCPMCFFKFANDKQLERHIREFDSSMILVCLRCNCFYNSRSHLYKHLLMCGEDATHAAPATDSTDESEDEPPEHEREENEVDERNDGDGDPNDTIEYYLLEETPTRGSDLRKMYRYRAKIADLLTDVNLSYPGGQEQLNIQESQIHQREVFDTFEYVYLRGERCCGCSYTAVSADHLMEHGVLHHNAGTGAIDNRTCGLCNAGFNSVLELLTHYIFHVCKQLFFCTICQVSFVSLDSLQNHQRNGEAHRQIDKYETGLTDHPITDESSLFVELDRPGVMDRLQKVLAQRMIYRSAPMRGLLIPDAKFIVQEVEYNTYRKLKMRGERCCACGRFFESIEEMLEHARLAHFRPIVNVASFWDGGHQCNYCLSQFESKRGLQMHWAYRRKGNITLYGCKLCGLVFSRMFCLARHMQLAPNHLSKLMHEASQDTNDEEQLVKTQQLTDGDSSDDAAGGESKKRKRKQKQDPRVAEALELHPSIKTGKMGQQIGYHCCFAKCKQTFEEEEELLQHTLAEHEGKRKEYESERTSTKHVCPTCCKSYDTQTKLNWHRFQRFVPRQYNCKHCDLQFSKWPMLQVHVATDHLGKPPSFPCAKCGKEFITRSRLKAHEKVHEDVKQFVCDECGDRFRHKGLLVRHRRATHTTELRFECKLCSKKFAVVEKLKVHQRVHTGYRPYQCQHCDRSFSHHSDRKRHEMAAHTGVRPHRCTICSASYIRNRDLMLHMRKHSSFRETRETSEELMEQ</sequence>
<evidence type="ECO:0000256" key="5">
    <source>
        <dbReference type="ARBA" id="ARBA00022833"/>
    </source>
</evidence>
<evidence type="ECO:0000256" key="2">
    <source>
        <dbReference type="ARBA" id="ARBA00022723"/>
    </source>
</evidence>
<feature type="compositionally biased region" description="Basic and acidic residues" evidence="11">
    <location>
        <begin position="762"/>
        <end position="772"/>
    </location>
</feature>
<dbReference type="PROSITE" id="PS50157">
    <property type="entry name" value="ZINC_FINGER_C2H2_2"/>
    <property type="match status" value="9"/>
</dbReference>
<dbReference type="PANTHER" id="PTHR24399:SF23">
    <property type="entry name" value="C2H2-TYPE DOMAIN-CONTAINING PROTEIN"/>
    <property type="match status" value="1"/>
</dbReference>
<name>A0A2M4BBQ2_9DIPT</name>
<feature type="domain" description="C2H2-type" evidence="12">
    <location>
        <begin position="691"/>
        <end position="721"/>
    </location>
</feature>
<evidence type="ECO:0000256" key="9">
    <source>
        <dbReference type="PROSITE-ProRule" id="PRU00042"/>
    </source>
</evidence>
<protein>
    <submittedName>
        <fullName evidence="13">Putative c2h2-type zn-finger protein</fullName>
    </submittedName>
</protein>
<dbReference type="InterPro" id="IPR036236">
    <property type="entry name" value="Znf_C2H2_sf"/>
</dbReference>
<evidence type="ECO:0000256" key="3">
    <source>
        <dbReference type="ARBA" id="ARBA00022737"/>
    </source>
</evidence>
<dbReference type="SMART" id="SM00868">
    <property type="entry name" value="zf-AD"/>
    <property type="match status" value="1"/>
</dbReference>
<keyword evidence="4 9" id="KW-0863">Zinc-finger</keyword>
<evidence type="ECO:0000256" key="1">
    <source>
        <dbReference type="ARBA" id="ARBA00004123"/>
    </source>
</evidence>
<comment type="subcellular location">
    <subcellularLocation>
        <location evidence="1">Nucleus</location>
    </subcellularLocation>
</comment>
<feature type="domain" description="C2H2-type" evidence="12">
    <location>
        <begin position="857"/>
        <end position="885"/>
    </location>
</feature>
<evidence type="ECO:0000256" key="10">
    <source>
        <dbReference type="SAM" id="Coils"/>
    </source>
</evidence>
<dbReference type="PANTHER" id="PTHR24399">
    <property type="entry name" value="ZINC FINGER AND BTB DOMAIN-CONTAINING"/>
    <property type="match status" value="1"/>
</dbReference>
<keyword evidence="2" id="KW-0479">Metal-binding</keyword>
<dbReference type="SMART" id="SM00355">
    <property type="entry name" value="ZnF_C2H2"/>
    <property type="match status" value="16"/>
</dbReference>
<feature type="domain" description="C2H2-type" evidence="12">
    <location>
        <begin position="788"/>
        <end position="818"/>
    </location>
</feature>
<evidence type="ECO:0000256" key="6">
    <source>
        <dbReference type="ARBA" id="ARBA00023015"/>
    </source>
</evidence>